<dbReference type="EMBL" id="LOIC01000061">
    <property type="protein sequence ID" value="OCA54817.1"/>
    <property type="molecule type" value="Genomic_DNA"/>
</dbReference>
<dbReference type="GO" id="GO:0043565">
    <property type="term" value="F:sequence-specific DNA binding"/>
    <property type="evidence" value="ECO:0007669"/>
    <property type="project" value="UniProtKB-ARBA"/>
</dbReference>
<evidence type="ECO:0000313" key="3">
    <source>
        <dbReference type="Proteomes" id="UP000092665"/>
    </source>
</evidence>
<protein>
    <submittedName>
        <fullName evidence="2">Antitoxin DinJ</fullName>
    </submittedName>
</protein>
<accession>A0A1B8YI86</accession>
<feature type="domain" description="Stability determinant" evidence="1">
    <location>
        <begin position="54"/>
        <end position="82"/>
    </location>
</feature>
<gene>
    <name evidence="2" type="primary">dinJ</name>
    <name evidence="2" type="ORF">Phpb_02165</name>
</gene>
<reference evidence="3" key="1">
    <citation type="submission" date="2015-11" db="EMBL/GenBank/DDBJ databases">
        <authorList>
            <person name="Tobias N.J."/>
            <person name="Mishra B."/>
            <person name="Gupta D.K."/>
            <person name="Thines M."/>
            <person name="Stinear T.P."/>
            <person name="Bode H.B."/>
        </authorList>
    </citation>
    <scope>NUCLEOTIDE SEQUENCE [LARGE SCALE GENOMIC DNA]</scope>
    <source>
        <strain evidence="3">PB45.5</strain>
    </source>
</reference>
<dbReference type="GO" id="GO:0006355">
    <property type="term" value="P:regulation of DNA-templated transcription"/>
    <property type="evidence" value="ECO:0007669"/>
    <property type="project" value="InterPro"/>
</dbReference>
<dbReference type="AlphaFoldDB" id="A0A1B8YI86"/>
<evidence type="ECO:0000259" key="1">
    <source>
        <dbReference type="Pfam" id="PF21217"/>
    </source>
</evidence>
<dbReference type="Proteomes" id="UP000092665">
    <property type="component" value="Unassembled WGS sequence"/>
</dbReference>
<keyword evidence="3" id="KW-1185">Reference proteome</keyword>
<evidence type="ECO:0000313" key="2">
    <source>
        <dbReference type="EMBL" id="OCA54817.1"/>
    </source>
</evidence>
<comment type="caution">
    <text evidence="2">The sequence shown here is derived from an EMBL/GenBank/DDBJ whole genome shotgun (WGS) entry which is preliminary data.</text>
</comment>
<sequence>MVAQTSILYVRVDDKLKADATEKLANLGLTISDAVHIPLTYIVKDDVLPADPETYGTWFHAKIQEAFDDTRQPVPHQQVMDEAQELIERKFCACS</sequence>
<dbReference type="InterPro" id="IPR007337">
    <property type="entry name" value="RelB/DinJ"/>
</dbReference>
<dbReference type="InterPro" id="IPR048851">
    <property type="entry name" value="PaaA2_dom"/>
</dbReference>
<dbReference type="RefSeq" id="WP_065390323.1">
    <property type="nucleotide sequence ID" value="NZ_CAWMQN010000061.1"/>
</dbReference>
<dbReference type="PATRIC" id="fig|29488.15.peg.2370"/>
<dbReference type="Pfam" id="PF21217">
    <property type="entry name" value="PaaA2"/>
    <property type="match status" value="1"/>
</dbReference>
<dbReference type="InterPro" id="IPR013321">
    <property type="entry name" value="Arc_rbn_hlx_hlx"/>
</dbReference>
<dbReference type="Pfam" id="PF04221">
    <property type="entry name" value="RelB"/>
    <property type="match status" value="1"/>
</dbReference>
<organism evidence="2 3">
    <name type="scientific">Photorhabdus namnaonensis</name>
    <dbReference type="NCBI Taxonomy" id="1851568"/>
    <lineage>
        <taxon>Bacteria</taxon>
        <taxon>Pseudomonadati</taxon>
        <taxon>Pseudomonadota</taxon>
        <taxon>Gammaproteobacteria</taxon>
        <taxon>Enterobacterales</taxon>
        <taxon>Morganellaceae</taxon>
        <taxon>Photorhabdus</taxon>
    </lineage>
</organism>
<proteinExistence type="predicted"/>
<dbReference type="Gene3D" id="1.10.1220.10">
    <property type="entry name" value="Met repressor-like"/>
    <property type="match status" value="1"/>
</dbReference>
<name>A0A1B8YI86_9GAMM</name>